<evidence type="ECO:0000313" key="2">
    <source>
        <dbReference type="Proteomes" id="UP000594014"/>
    </source>
</evidence>
<reference evidence="1" key="1">
    <citation type="submission" date="2019-08" db="EMBL/GenBank/DDBJ databases">
        <title>Genome sequence of Clostridiales bacterium MT110.</title>
        <authorList>
            <person name="Cao J."/>
        </authorList>
    </citation>
    <scope>NUCLEOTIDE SEQUENCE</scope>
    <source>
        <strain evidence="1">MT110</strain>
    </source>
</reference>
<dbReference type="EC" id="3.1.26.8" evidence="1"/>
<proteinExistence type="predicted"/>
<dbReference type="EMBL" id="CP042469">
    <property type="protein sequence ID" value="QOX64935.1"/>
    <property type="molecule type" value="Genomic_DNA"/>
</dbReference>
<keyword evidence="2" id="KW-1185">Reference proteome</keyword>
<gene>
    <name evidence="1" type="primary">rnmV</name>
    <name evidence="1" type="ORF">FRZ06_17070</name>
</gene>
<name>A0ACD1AFJ3_9FIRM</name>
<sequence length="180" mass="20200">MIKEIIVVEGRDDEAAVKRAVEAETIATHGYGISKKTFDLIEKAYSDRGIIIFTDPDFAGDQIRKRLSSRFPDGKHAFLPREEALKDGDIGIENAAPEHIRAALEKVRPSTSEKRFEFTQTDLFELELVGTSGSAQRRDRLGKLLGIGYGNAKVFLNRLNQYGVMRSELFEAVQQIDKRG</sequence>
<accession>A0ACD1AFJ3</accession>
<protein>
    <submittedName>
        <fullName evidence="1">Ribonuclease M5</fullName>
        <ecNumber evidence="1">3.1.26.8</ecNumber>
    </submittedName>
</protein>
<evidence type="ECO:0000313" key="1">
    <source>
        <dbReference type="EMBL" id="QOX64935.1"/>
    </source>
</evidence>
<organism evidence="1 2">
    <name type="scientific">Anoxybacterium hadale</name>
    <dbReference type="NCBI Taxonomy" id="3408580"/>
    <lineage>
        <taxon>Bacteria</taxon>
        <taxon>Bacillati</taxon>
        <taxon>Bacillota</taxon>
        <taxon>Clostridia</taxon>
        <taxon>Peptostreptococcales</taxon>
        <taxon>Anaerovoracaceae</taxon>
        <taxon>Anoxybacterium</taxon>
    </lineage>
</organism>
<dbReference type="Proteomes" id="UP000594014">
    <property type="component" value="Chromosome"/>
</dbReference>
<keyword evidence="1" id="KW-0378">Hydrolase</keyword>